<evidence type="ECO:0000313" key="9">
    <source>
        <dbReference type="Proteomes" id="UP000650081"/>
    </source>
</evidence>
<dbReference type="Pfam" id="PF00289">
    <property type="entry name" value="Biotin_carb_N"/>
    <property type="match status" value="1"/>
</dbReference>
<dbReference type="GO" id="GO:0016874">
    <property type="term" value="F:ligase activity"/>
    <property type="evidence" value="ECO:0007669"/>
    <property type="project" value="UniProtKB-KW"/>
</dbReference>
<evidence type="ECO:0000256" key="4">
    <source>
        <dbReference type="ARBA" id="ARBA00023267"/>
    </source>
</evidence>
<keyword evidence="2 5" id="KW-0547">Nucleotide-binding</keyword>
<evidence type="ECO:0000313" key="8">
    <source>
        <dbReference type="EMBL" id="MBC6994563.1"/>
    </source>
</evidence>
<dbReference type="EMBL" id="JACSIT010000100">
    <property type="protein sequence ID" value="MBC6994563.1"/>
    <property type="molecule type" value="Genomic_DNA"/>
</dbReference>
<evidence type="ECO:0000256" key="3">
    <source>
        <dbReference type="ARBA" id="ARBA00022840"/>
    </source>
</evidence>
<dbReference type="FunFam" id="3.30.1490.20:FF:000003">
    <property type="entry name" value="acetyl-CoA carboxylase isoform X1"/>
    <property type="match status" value="1"/>
</dbReference>
<dbReference type="InterPro" id="IPR011054">
    <property type="entry name" value="Rudment_hybrid_motif"/>
</dbReference>
<dbReference type="Pfam" id="PF02785">
    <property type="entry name" value="Biotin_carb_C"/>
    <property type="match status" value="1"/>
</dbReference>
<accession>A0A923PNM2</accession>
<name>A0A923PNM2_9BACT</name>
<keyword evidence="9" id="KW-1185">Reference proteome</keyword>
<evidence type="ECO:0000259" key="7">
    <source>
        <dbReference type="PROSITE" id="PS50979"/>
    </source>
</evidence>
<dbReference type="FunFam" id="3.30.470.20:FF:000028">
    <property type="entry name" value="Methylcrotonoyl-CoA carboxylase subunit alpha, mitochondrial"/>
    <property type="match status" value="1"/>
</dbReference>
<evidence type="ECO:0000259" key="6">
    <source>
        <dbReference type="PROSITE" id="PS50975"/>
    </source>
</evidence>
<proteinExistence type="predicted"/>
<dbReference type="AlphaFoldDB" id="A0A923PNM2"/>
<gene>
    <name evidence="8" type="ORF">H9S92_10330</name>
</gene>
<dbReference type="PANTHER" id="PTHR18866">
    <property type="entry name" value="CARBOXYLASE:PYRUVATE/ACETYL-COA/PROPIONYL-COA CARBOXYLASE"/>
    <property type="match status" value="1"/>
</dbReference>
<keyword evidence="4" id="KW-0092">Biotin</keyword>
<dbReference type="PROSITE" id="PS00867">
    <property type="entry name" value="CPSASE_2"/>
    <property type="match status" value="1"/>
</dbReference>
<dbReference type="PROSITE" id="PS00866">
    <property type="entry name" value="CPSASE_1"/>
    <property type="match status" value="1"/>
</dbReference>
<feature type="domain" description="Biotin carboxylation" evidence="7">
    <location>
        <begin position="1"/>
        <end position="447"/>
    </location>
</feature>
<dbReference type="InterPro" id="IPR016185">
    <property type="entry name" value="PreATP-grasp_dom_sf"/>
</dbReference>
<dbReference type="PROSITE" id="PS50979">
    <property type="entry name" value="BC"/>
    <property type="match status" value="1"/>
</dbReference>
<evidence type="ECO:0000256" key="5">
    <source>
        <dbReference type="PROSITE-ProRule" id="PRU00409"/>
    </source>
</evidence>
<dbReference type="InterPro" id="IPR005481">
    <property type="entry name" value="BC-like_N"/>
</dbReference>
<dbReference type="SUPFAM" id="SSF52440">
    <property type="entry name" value="PreATP-grasp domain"/>
    <property type="match status" value="1"/>
</dbReference>
<reference evidence="8" key="1">
    <citation type="submission" date="2020-08" db="EMBL/GenBank/DDBJ databases">
        <title>Lewinella bacteria from marine environments.</title>
        <authorList>
            <person name="Zhong Y."/>
        </authorList>
    </citation>
    <scope>NUCLEOTIDE SEQUENCE</scope>
    <source>
        <strain evidence="8">KCTC 42187</strain>
    </source>
</reference>
<dbReference type="Proteomes" id="UP000650081">
    <property type="component" value="Unassembled WGS sequence"/>
</dbReference>
<dbReference type="GO" id="GO:0005524">
    <property type="term" value="F:ATP binding"/>
    <property type="evidence" value="ECO:0007669"/>
    <property type="project" value="UniProtKB-UniRule"/>
</dbReference>
<dbReference type="FunFam" id="3.40.50.20:FF:000010">
    <property type="entry name" value="Propionyl-CoA carboxylase subunit alpha"/>
    <property type="match status" value="1"/>
</dbReference>
<dbReference type="InterPro" id="IPR011761">
    <property type="entry name" value="ATP-grasp"/>
</dbReference>
<dbReference type="Pfam" id="PF02786">
    <property type="entry name" value="CPSase_L_D2"/>
    <property type="match status" value="1"/>
</dbReference>
<feature type="domain" description="ATP-grasp" evidence="6">
    <location>
        <begin position="119"/>
        <end position="318"/>
    </location>
</feature>
<dbReference type="NCBIfam" id="NF006367">
    <property type="entry name" value="PRK08591.1"/>
    <property type="match status" value="1"/>
</dbReference>
<dbReference type="InterPro" id="IPR011764">
    <property type="entry name" value="Biotin_carboxylation_dom"/>
</dbReference>
<keyword evidence="1" id="KW-0436">Ligase</keyword>
<dbReference type="PANTHER" id="PTHR18866:SF33">
    <property type="entry name" value="METHYLCROTONOYL-COA CARBOXYLASE SUBUNIT ALPHA, MITOCHONDRIAL-RELATED"/>
    <property type="match status" value="1"/>
</dbReference>
<keyword evidence="3 5" id="KW-0067">ATP-binding</keyword>
<dbReference type="InterPro" id="IPR005482">
    <property type="entry name" value="Biotin_COase_C"/>
</dbReference>
<dbReference type="PROSITE" id="PS50975">
    <property type="entry name" value="ATP_GRASP"/>
    <property type="match status" value="1"/>
</dbReference>
<organism evidence="8 9">
    <name type="scientific">Neolewinella lacunae</name>
    <dbReference type="NCBI Taxonomy" id="1517758"/>
    <lineage>
        <taxon>Bacteria</taxon>
        <taxon>Pseudomonadati</taxon>
        <taxon>Bacteroidota</taxon>
        <taxon>Saprospiria</taxon>
        <taxon>Saprospirales</taxon>
        <taxon>Lewinellaceae</taxon>
        <taxon>Neolewinella</taxon>
    </lineage>
</organism>
<dbReference type="RefSeq" id="WP_187466633.1">
    <property type="nucleotide sequence ID" value="NZ_JACSIT010000100.1"/>
</dbReference>
<evidence type="ECO:0000256" key="1">
    <source>
        <dbReference type="ARBA" id="ARBA00022598"/>
    </source>
</evidence>
<comment type="caution">
    <text evidence="8">The sequence shown here is derived from an EMBL/GenBank/DDBJ whole genome shotgun (WGS) entry which is preliminary data.</text>
</comment>
<evidence type="ECO:0000256" key="2">
    <source>
        <dbReference type="ARBA" id="ARBA00022741"/>
    </source>
</evidence>
<dbReference type="SMART" id="SM00878">
    <property type="entry name" value="Biotin_carb_C"/>
    <property type="match status" value="1"/>
</dbReference>
<dbReference type="SUPFAM" id="SSF51246">
    <property type="entry name" value="Rudiment single hybrid motif"/>
    <property type="match status" value="1"/>
</dbReference>
<protein>
    <submittedName>
        <fullName evidence="8">Acetyl-CoA carboxylase biotin carboxylase subunit</fullName>
    </submittedName>
</protein>
<dbReference type="SUPFAM" id="SSF56059">
    <property type="entry name" value="Glutathione synthetase ATP-binding domain-like"/>
    <property type="match status" value="1"/>
</dbReference>
<dbReference type="InterPro" id="IPR005479">
    <property type="entry name" value="CPAse_ATP-bd"/>
</dbReference>
<dbReference type="InterPro" id="IPR050856">
    <property type="entry name" value="Biotin_carboxylase_complex"/>
</dbReference>
<dbReference type="Gene3D" id="3.30.470.20">
    <property type="entry name" value="ATP-grasp fold, B domain"/>
    <property type="match status" value="1"/>
</dbReference>
<sequence>MQKILVANRGEIALRIMRTARRMGIKTVAVYSEVDRNAPHVRFADEAILLGPAPSNQSYLVMDKVIQAALDTGAEGIHPGYGFLSENAEFARRVEAAGIVFIGPRPHAIEVMGNKLSAKEAVAAYDIPMVPGIEEAITDLDLAARIGDQVGYPILIKAAAGGGGKGMRIVENREGLREGMERAISEATSAFGDGAVFIEKYVTNPRHIEIQVLADAHGNIVYLFERECSIQRRHQKVVEEAPAVPLNLAPALRAQMGEAAVKCARACDYLGAGTVEFLIDGQNNFYFLEMNTRLQVEHPVSEIIAGVDLVEQQIRVARGEALAFTQADLKIQGHAIELRVYAEDPLNNFLPSIGTLTTYEKPSGPGIRVDDGFEEGMDVPIYYDPMIAKLITFGATREEAIQRMRDAIDAYRINGIETTLPFGRYVMDHPAFISGHFDTNFVKEHYSPAAILAEREEVDHVGALAAAALFEQELRQLRIPATASAAWQNKRC</sequence>
<dbReference type="GO" id="GO:0046872">
    <property type="term" value="F:metal ion binding"/>
    <property type="evidence" value="ECO:0007669"/>
    <property type="project" value="InterPro"/>
</dbReference>